<dbReference type="Proteomes" id="UP000228996">
    <property type="component" value="Unassembled WGS sequence"/>
</dbReference>
<protein>
    <submittedName>
        <fullName evidence="2">Uncharacterized protein</fullName>
    </submittedName>
</protein>
<accession>A0A2M6XCU6</accession>
<feature type="transmembrane region" description="Helical" evidence="1">
    <location>
        <begin position="25"/>
        <end position="50"/>
    </location>
</feature>
<dbReference type="InterPro" id="IPR043993">
    <property type="entry name" value="T4SS_pilin"/>
</dbReference>
<reference evidence="3" key="1">
    <citation type="submission" date="2017-09" db="EMBL/GenBank/DDBJ databases">
        <title>Depth-based differentiation of microbial function through sediment-hosted aquifers and enrichment of novel symbionts in the deep terrestrial subsurface.</title>
        <authorList>
            <person name="Probst A.J."/>
            <person name="Ladd B."/>
            <person name="Jarett J.K."/>
            <person name="Geller-Mcgrath D.E."/>
            <person name="Sieber C.M.K."/>
            <person name="Emerson J.B."/>
            <person name="Anantharaman K."/>
            <person name="Thomas B.C."/>
            <person name="Malmstrom R."/>
            <person name="Stieglmeier M."/>
            <person name="Klingl A."/>
            <person name="Woyke T."/>
            <person name="Ryan C.M."/>
            <person name="Banfield J.F."/>
        </authorList>
    </citation>
    <scope>NUCLEOTIDE SEQUENCE [LARGE SCALE GENOMIC DNA]</scope>
</reference>
<evidence type="ECO:0000313" key="3">
    <source>
        <dbReference type="Proteomes" id="UP000228996"/>
    </source>
</evidence>
<dbReference type="EMBL" id="PEYO01000017">
    <property type="protein sequence ID" value="PIU03479.1"/>
    <property type="molecule type" value="Genomic_DNA"/>
</dbReference>
<name>A0A2M6XCU6_9BACT</name>
<dbReference type="AlphaFoldDB" id="A0A2M6XCU6"/>
<gene>
    <name evidence="2" type="ORF">COT44_03475</name>
</gene>
<evidence type="ECO:0000256" key="1">
    <source>
        <dbReference type="SAM" id="Phobius"/>
    </source>
</evidence>
<keyword evidence="1" id="KW-0472">Membrane</keyword>
<sequence>MAEITNPALSTNLQALNGVEFLNKFLPAMITLLFVIASLVSFVLLVIGGVQYMTSGGDKAGTEASKEQMTHALIGLILVFSAYAVIGLVGKFFNMDLTLINIDAIMLK</sequence>
<dbReference type="Pfam" id="PF18895">
    <property type="entry name" value="T4SS_pilin"/>
    <property type="match status" value="1"/>
</dbReference>
<comment type="caution">
    <text evidence="2">The sequence shown here is derived from an EMBL/GenBank/DDBJ whole genome shotgun (WGS) entry which is preliminary data.</text>
</comment>
<organism evidence="2 3">
    <name type="scientific">Candidatus Shapirobacteria bacterium CG08_land_8_20_14_0_20_39_18</name>
    <dbReference type="NCBI Taxonomy" id="1974883"/>
    <lineage>
        <taxon>Bacteria</taxon>
        <taxon>Candidatus Shapironibacteriota</taxon>
    </lineage>
</organism>
<feature type="transmembrane region" description="Helical" evidence="1">
    <location>
        <begin position="71"/>
        <end position="93"/>
    </location>
</feature>
<keyword evidence="1" id="KW-1133">Transmembrane helix</keyword>
<keyword evidence="1" id="KW-0812">Transmembrane</keyword>
<evidence type="ECO:0000313" key="2">
    <source>
        <dbReference type="EMBL" id="PIU03479.1"/>
    </source>
</evidence>
<proteinExistence type="predicted"/>